<gene>
    <name evidence="3" type="ORF">EDB92DRAFT_1837472</name>
</gene>
<dbReference type="Pfam" id="PF24016">
    <property type="entry name" value="DUF7330"/>
    <property type="match status" value="1"/>
</dbReference>
<feature type="compositionally biased region" description="Pro residues" evidence="1">
    <location>
        <begin position="30"/>
        <end position="39"/>
    </location>
</feature>
<sequence>MVVIVPDTDEKMPVEEALQVEESLSLDTENPPPYAPPQDSPQGTSLQVATLPRSGLPPNLPPTNYLHVKEKNNAIKTKILLDLSMPPPQASALPTGIHGPDMPHLILDSHNGAVSGEVWVHRPNLGDTSSGRNKDKRERARLEFRSQNGAIKALVHIHPSMAEPRPFLQIEAKGHNGSVTISIPRSFRGQLMLHTDNGRVRPDGDKWRTGTSGEGEEVDEVIGWSKNGSVKVSYDDEDLAGAGVLSSFFRAMTRGF</sequence>
<proteinExistence type="predicted"/>
<dbReference type="Proteomes" id="UP001201163">
    <property type="component" value="Unassembled WGS sequence"/>
</dbReference>
<accession>A0AAD4LMX4</accession>
<keyword evidence="4" id="KW-1185">Reference proteome</keyword>
<evidence type="ECO:0000259" key="2">
    <source>
        <dbReference type="Pfam" id="PF24016"/>
    </source>
</evidence>
<dbReference type="EMBL" id="JAKELL010000006">
    <property type="protein sequence ID" value="KAH8998019.1"/>
    <property type="molecule type" value="Genomic_DNA"/>
</dbReference>
<evidence type="ECO:0000313" key="3">
    <source>
        <dbReference type="EMBL" id="KAH8998019.1"/>
    </source>
</evidence>
<evidence type="ECO:0000256" key="1">
    <source>
        <dbReference type="SAM" id="MobiDB-lite"/>
    </source>
</evidence>
<protein>
    <recommendedName>
        <fullName evidence="2">DUF7330 domain-containing protein</fullName>
    </recommendedName>
</protein>
<reference evidence="3" key="1">
    <citation type="submission" date="2022-01" db="EMBL/GenBank/DDBJ databases">
        <title>Comparative genomics reveals a dynamic genome evolution in the ectomycorrhizal milk-cap (Lactarius) mushrooms.</title>
        <authorList>
            <consortium name="DOE Joint Genome Institute"/>
            <person name="Lebreton A."/>
            <person name="Tang N."/>
            <person name="Kuo A."/>
            <person name="LaButti K."/>
            <person name="Drula E."/>
            <person name="Barry K."/>
            <person name="Clum A."/>
            <person name="Lipzen A."/>
            <person name="Mousain D."/>
            <person name="Ng V."/>
            <person name="Wang R."/>
            <person name="Wang X."/>
            <person name="Dai Y."/>
            <person name="Henrissat B."/>
            <person name="Grigoriev I.V."/>
            <person name="Guerin-Laguette A."/>
            <person name="Yu F."/>
            <person name="Martin F.M."/>
        </authorList>
    </citation>
    <scope>NUCLEOTIDE SEQUENCE</scope>
    <source>
        <strain evidence="3">QP</strain>
    </source>
</reference>
<feature type="domain" description="DUF7330" evidence="2">
    <location>
        <begin position="64"/>
        <end position="201"/>
    </location>
</feature>
<dbReference type="AlphaFoldDB" id="A0AAD4LMX4"/>
<dbReference type="InterPro" id="IPR055754">
    <property type="entry name" value="DUF7330"/>
</dbReference>
<evidence type="ECO:0000313" key="4">
    <source>
        <dbReference type="Proteomes" id="UP001201163"/>
    </source>
</evidence>
<feature type="region of interest" description="Disordered" evidence="1">
    <location>
        <begin position="22"/>
        <end position="64"/>
    </location>
</feature>
<comment type="caution">
    <text evidence="3">The sequence shown here is derived from an EMBL/GenBank/DDBJ whole genome shotgun (WGS) entry which is preliminary data.</text>
</comment>
<name>A0AAD4LMX4_9AGAM</name>
<organism evidence="3 4">
    <name type="scientific">Lactarius akahatsu</name>
    <dbReference type="NCBI Taxonomy" id="416441"/>
    <lineage>
        <taxon>Eukaryota</taxon>
        <taxon>Fungi</taxon>
        <taxon>Dikarya</taxon>
        <taxon>Basidiomycota</taxon>
        <taxon>Agaricomycotina</taxon>
        <taxon>Agaricomycetes</taxon>
        <taxon>Russulales</taxon>
        <taxon>Russulaceae</taxon>
        <taxon>Lactarius</taxon>
    </lineage>
</organism>